<feature type="transmembrane region" description="Helical" evidence="9">
    <location>
        <begin position="233"/>
        <end position="255"/>
    </location>
</feature>
<dbReference type="PROSITE" id="PS00211">
    <property type="entry name" value="ABC_TRANSPORTER_1"/>
    <property type="match status" value="1"/>
</dbReference>
<keyword evidence="4" id="KW-0677">Repeat</keyword>
<dbReference type="InterPro" id="IPR003439">
    <property type="entry name" value="ABC_transporter-like_ATP-bd"/>
</dbReference>
<feature type="transmembrane region" description="Helical" evidence="9">
    <location>
        <begin position="869"/>
        <end position="887"/>
    </location>
</feature>
<dbReference type="Gene3D" id="1.20.1560.10">
    <property type="entry name" value="ABC transporter type 1, transmembrane domain"/>
    <property type="match status" value="2"/>
</dbReference>
<feature type="domain" description="ABC transmembrane type-1" evidence="11">
    <location>
        <begin position="749"/>
        <end position="1034"/>
    </location>
</feature>
<dbReference type="PROSITE" id="PS50929">
    <property type="entry name" value="ABC_TM1F"/>
    <property type="match status" value="2"/>
</dbReference>
<dbReference type="InterPro" id="IPR036640">
    <property type="entry name" value="ABC1_TM_sf"/>
</dbReference>
<sequence>MPKEPVVAAPKPAIYQSLSQDDASHHQGTHPLDEASLCSKLFLSWSTPLLELGNVRQLDLQDVWPLQPSYECRTVSRRFVPTFQRTRSILWSIGLTFGWQFVSIGLMQVGTVLGTLYGPVVLKQILSEIESDTFDLTFILTLVASLFGVRVVSALLAAHSNLESQLMAVKITSALQHLLFHKSLSLDAKFRREKTAGEISNMFSNDIQWIINFSVFANQLWIVPVQVGLTLVLLYSVIGWATFVGAAVIVVNLLMNQVVAVSIRRGFAELMERKDTRMKAINEVFGAMQIIKLNAWEEKFAAKIAGQRDAELETLWSVFVRFAISIVILYMGPILVTISSFATYTIVMHEPLPASKLFTALSLFTLLKYPMTNLPQIIASFMQALVALKRFMDFFDLNDRDETQVLTPDSINPATFKMYAAENVDIAIDHASFGWDETKPLFEDVNLTIKRGEFVVVHGAVGEGKSSLCAALLGEMDKTNDGTVFLGGQVAYFSQQAWIQNMTIRENILFGKPYDRTKYNRVLEACALTKDLTLFAAGDRTEIGQKGVNLSGGQKARISLARACYSDADIFILDSPLSAVDAIVQNEIFTKCFLGLLRHKTVLLVTHSPEIIESKYIDRAIEVKGGKLLEMVVASEKASQPPLVPPLVARKGYSVDDNDDENVLADPISPRQTMANSTLLVSPTLSTPLPVNYDGFVFTPLGSPSSHTFDETKAASGQLVLDEERSSGRVSSAVFRGYMDAAGGWPAFWLIFTSLAVWQGLMIASDLWLSQWSSTTTEVTPAVFLDQATYYLGVYALLSIGSAASTVVRSLAVSHAGIQASKLFFDEMTDALLRAPMSFFDTNPMGRILNRYSNDMNTIDTDIPMSMNAFATSIFLTLCSLATAIYVTQWAGIFVVPLVYIYVVIGHFYVQPAREMERVNKTTKSPLLNLISESIEGVLVIRAFGDKQRRRFQRMHNHNVDRNNQASVAAQVISQWFSLRIQLTSALIILATSLALVFMRNYLTPGLIGLALNYLFSSLGFFQFIIGSWSQLETSMVGPERVTEYARVVPEAPRVISGAVAKDWPTNGDIEFDNVSFRYKANDPLVLKDVNVHIQSGEKIGIVGRTGAGKSSLTMALFRINELASGCIKIDGMDIAKVGVKTLRSAIAIIPQTPVLFKGTLRNYLDPFGEFSDDELWACLHKVKLAERIGGVDGKLDSQVEENGENFSVGERQMLCMGRALLRQARIVVMDEATAAIDHETDQNLQRVIRTEFASSTV</sequence>
<evidence type="ECO:0000259" key="10">
    <source>
        <dbReference type="PROSITE" id="PS50893"/>
    </source>
</evidence>
<evidence type="ECO:0000313" key="12">
    <source>
        <dbReference type="EMBL" id="KAF0716024.1"/>
    </source>
</evidence>
<dbReference type="FunFam" id="3.40.50.300:FF:000163">
    <property type="entry name" value="Multidrug resistance-associated protein member 4"/>
    <property type="match status" value="1"/>
</dbReference>
<dbReference type="InterPro" id="IPR017871">
    <property type="entry name" value="ABC_transporter-like_CS"/>
</dbReference>
<dbReference type="Pfam" id="PF00664">
    <property type="entry name" value="ABC_membrane"/>
    <property type="match status" value="2"/>
</dbReference>
<feature type="transmembrane region" description="Helical" evidence="9">
    <location>
        <begin position="893"/>
        <end position="910"/>
    </location>
</feature>
<dbReference type="InterPro" id="IPR027417">
    <property type="entry name" value="P-loop_NTPase"/>
</dbReference>
<evidence type="ECO:0000256" key="3">
    <source>
        <dbReference type="ARBA" id="ARBA00022692"/>
    </source>
</evidence>
<dbReference type="AlphaFoldDB" id="A0A6A4ZRM4"/>
<evidence type="ECO:0000256" key="4">
    <source>
        <dbReference type="ARBA" id="ARBA00022737"/>
    </source>
</evidence>
<dbReference type="InterPro" id="IPR044746">
    <property type="entry name" value="ABCC_6TM_D1"/>
</dbReference>
<evidence type="ECO:0000256" key="2">
    <source>
        <dbReference type="ARBA" id="ARBA00022448"/>
    </source>
</evidence>
<dbReference type="PANTHER" id="PTHR24223:SF443">
    <property type="entry name" value="MULTIDRUG-RESISTANCE LIKE PROTEIN 1, ISOFORM I"/>
    <property type="match status" value="1"/>
</dbReference>
<dbReference type="GO" id="GO:0140359">
    <property type="term" value="F:ABC-type transporter activity"/>
    <property type="evidence" value="ECO:0007669"/>
    <property type="project" value="InterPro"/>
</dbReference>
<dbReference type="SMART" id="SM00382">
    <property type="entry name" value="AAA"/>
    <property type="match status" value="2"/>
</dbReference>
<feature type="non-terminal residue" evidence="12">
    <location>
        <position position="1258"/>
    </location>
</feature>
<evidence type="ECO:0000259" key="11">
    <source>
        <dbReference type="PROSITE" id="PS50929"/>
    </source>
</evidence>
<feature type="transmembrane region" description="Helical" evidence="9">
    <location>
        <begin position="209"/>
        <end position="227"/>
    </location>
</feature>
<gene>
    <name evidence="12" type="ORF">As57867_003058</name>
</gene>
<name>A0A6A4ZRM4_9STRA</name>
<dbReference type="FunFam" id="1.20.1560.10:FF:000063">
    <property type="entry name" value="Multidrug resistance protein ABC transporter"/>
    <property type="match status" value="1"/>
</dbReference>
<dbReference type="SUPFAM" id="SSF90123">
    <property type="entry name" value="ABC transporter transmembrane region"/>
    <property type="match status" value="2"/>
</dbReference>
<dbReference type="PANTHER" id="PTHR24223">
    <property type="entry name" value="ATP-BINDING CASSETTE SUB-FAMILY C"/>
    <property type="match status" value="1"/>
</dbReference>
<accession>A0A6A4ZRM4</accession>
<feature type="domain" description="ABC transporter" evidence="10">
    <location>
        <begin position="1070"/>
        <end position="1258"/>
    </location>
</feature>
<dbReference type="InterPro" id="IPR003593">
    <property type="entry name" value="AAA+_ATPase"/>
</dbReference>
<dbReference type="CDD" id="cd03250">
    <property type="entry name" value="ABCC_MRP_domain1"/>
    <property type="match status" value="1"/>
</dbReference>
<evidence type="ECO:0000256" key="5">
    <source>
        <dbReference type="ARBA" id="ARBA00022741"/>
    </source>
</evidence>
<dbReference type="InterPro" id="IPR011527">
    <property type="entry name" value="ABC1_TM_dom"/>
</dbReference>
<feature type="domain" description="ABC transmembrane type-1" evidence="11">
    <location>
        <begin position="104"/>
        <end position="383"/>
    </location>
</feature>
<dbReference type="Gene3D" id="3.40.50.300">
    <property type="entry name" value="P-loop containing nucleotide triphosphate hydrolases"/>
    <property type="match status" value="2"/>
</dbReference>
<keyword evidence="8 9" id="KW-0472">Membrane</keyword>
<dbReference type="FunFam" id="3.40.50.300:FF:000997">
    <property type="entry name" value="Multidrug resistance-associated protein 1"/>
    <property type="match status" value="1"/>
</dbReference>
<dbReference type="FunFam" id="1.20.1560.10:FF:000003">
    <property type="entry name" value="ABC transporter C family member 10"/>
    <property type="match status" value="1"/>
</dbReference>
<dbReference type="GO" id="GO:0005774">
    <property type="term" value="C:vacuolar membrane"/>
    <property type="evidence" value="ECO:0007669"/>
    <property type="project" value="UniProtKB-SubCell"/>
</dbReference>
<dbReference type="OrthoDB" id="6500128at2759"/>
<feature type="domain" description="ABC transporter" evidence="10">
    <location>
        <begin position="426"/>
        <end position="650"/>
    </location>
</feature>
<reference evidence="12" key="1">
    <citation type="submission" date="2019-06" db="EMBL/GenBank/DDBJ databases">
        <title>Genomics analysis of Aphanomyces spp. identifies a new class of oomycete effector associated with host adaptation.</title>
        <authorList>
            <person name="Gaulin E."/>
        </authorList>
    </citation>
    <scope>NUCLEOTIDE SEQUENCE</scope>
    <source>
        <strain evidence="12">CBS 578.67</strain>
    </source>
</reference>
<keyword evidence="5" id="KW-0547">Nucleotide-binding</keyword>
<comment type="subcellular location">
    <subcellularLocation>
        <location evidence="1">Vacuole membrane</location>
        <topology evidence="1">Multi-pass membrane protein</topology>
    </subcellularLocation>
</comment>
<feature type="transmembrane region" description="Helical" evidence="9">
    <location>
        <begin position="747"/>
        <end position="769"/>
    </location>
</feature>
<feature type="transmembrane region" description="Helical" evidence="9">
    <location>
        <begin position="789"/>
        <end position="812"/>
    </location>
</feature>
<comment type="caution">
    <text evidence="12">The sequence shown here is derived from an EMBL/GenBank/DDBJ whole genome shotgun (WGS) entry which is preliminary data.</text>
</comment>
<feature type="transmembrane region" description="Helical" evidence="9">
    <location>
        <begin position="1005"/>
        <end position="1026"/>
    </location>
</feature>
<dbReference type="GO" id="GO:0016887">
    <property type="term" value="F:ATP hydrolysis activity"/>
    <property type="evidence" value="ECO:0007669"/>
    <property type="project" value="InterPro"/>
</dbReference>
<evidence type="ECO:0000256" key="9">
    <source>
        <dbReference type="SAM" id="Phobius"/>
    </source>
</evidence>
<feature type="transmembrane region" description="Helical" evidence="9">
    <location>
        <begin position="89"/>
        <end position="116"/>
    </location>
</feature>
<keyword evidence="6" id="KW-0067">ATP-binding</keyword>
<feature type="transmembrane region" description="Helical" evidence="9">
    <location>
        <begin position="318"/>
        <end position="347"/>
    </location>
</feature>
<dbReference type="CDD" id="cd03244">
    <property type="entry name" value="ABCC_MRP_domain2"/>
    <property type="match status" value="1"/>
</dbReference>
<dbReference type="GO" id="GO:0005524">
    <property type="term" value="F:ATP binding"/>
    <property type="evidence" value="ECO:0007669"/>
    <property type="project" value="UniProtKB-KW"/>
</dbReference>
<organism evidence="12">
    <name type="scientific">Aphanomyces stellatus</name>
    <dbReference type="NCBI Taxonomy" id="120398"/>
    <lineage>
        <taxon>Eukaryota</taxon>
        <taxon>Sar</taxon>
        <taxon>Stramenopiles</taxon>
        <taxon>Oomycota</taxon>
        <taxon>Saprolegniomycetes</taxon>
        <taxon>Saprolegniales</taxon>
        <taxon>Verrucalvaceae</taxon>
        <taxon>Aphanomyces</taxon>
    </lineage>
</organism>
<dbReference type="InterPro" id="IPR050173">
    <property type="entry name" value="ABC_transporter_C-like"/>
</dbReference>
<dbReference type="CDD" id="cd18580">
    <property type="entry name" value="ABC_6TM_ABCC_D2"/>
    <property type="match status" value="1"/>
</dbReference>
<dbReference type="EMBL" id="VJMH01000470">
    <property type="protein sequence ID" value="KAF0716024.1"/>
    <property type="molecule type" value="Genomic_DNA"/>
</dbReference>
<protein>
    <submittedName>
        <fullName evidence="12">Uncharacterized protein</fullName>
    </submittedName>
</protein>
<evidence type="ECO:0000256" key="6">
    <source>
        <dbReference type="ARBA" id="ARBA00022840"/>
    </source>
</evidence>
<keyword evidence="3 9" id="KW-0812">Transmembrane</keyword>
<keyword evidence="7 9" id="KW-1133">Transmembrane helix</keyword>
<feature type="transmembrane region" description="Helical" evidence="9">
    <location>
        <begin position="136"/>
        <end position="158"/>
    </location>
</feature>
<evidence type="ECO:0000256" key="1">
    <source>
        <dbReference type="ARBA" id="ARBA00004128"/>
    </source>
</evidence>
<feature type="transmembrane region" description="Helical" evidence="9">
    <location>
        <begin position="981"/>
        <end position="999"/>
    </location>
</feature>
<evidence type="ECO:0000256" key="8">
    <source>
        <dbReference type="ARBA" id="ARBA00023136"/>
    </source>
</evidence>
<proteinExistence type="predicted"/>
<dbReference type="CDD" id="cd18579">
    <property type="entry name" value="ABC_6TM_ABCC_D1"/>
    <property type="match status" value="1"/>
</dbReference>
<dbReference type="PROSITE" id="PS50893">
    <property type="entry name" value="ABC_TRANSPORTER_2"/>
    <property type="match status" value="2"/>
</dbReference>
<keyword evidence="2" id="KW-0813">Transport</keyword>
<dbReference type="Pfam" id="PF00005">
    <property type="entry name" value="ABC_tran"/>
    <property type="match status" value="2"/>
</dbReference>
<dbReference type="InterPro" id="IPR044726">
    <property type="entry name" value="ABCC_6TM_D2"/>
</dbReference>
<dbReference type="SUPFAM" id="SSF52540">
    <property type="entry name" value="P-loop containing nucleoside triphosphate hydrolases"/>
    <property type="match status" value="2"/>
</dbReference>
<evidence type="ECO:0000256" key="7">
    <source>
        <dbReference type="ARBA" id="ARBA00022989"/>
    </source>
</evidence>